<gene>
    <name evidence="8" type="primary">LOC107110071</name>
</gene>
<feature type="transmembrane region" description="Helical" evidence="5">
    <location>
        <begin position="237"/>
        <end position="259"/>
    </location>
</feature>
<sequence length="583" mass="63273">MSPAGGKGRPSLVPKTPEAPTISFGDLLEEVGSMGLFQFFSVLLLSLPVLLLASHNLVQNFSAASPEHRCRLSPSTNASGGHPVPLDQSQLPDRCRRFVHRMVLDPNGSLDKDRGAETEPCHDGWLYDNSTFASTIVTEWDLVCNLQPLKNLAQSLFMAGMLVGAFIFGDLSDRFGRRLILIWSLLLVAVMGSGAALSASFAAYCVFRFLSGVGISGFLLNYICLSLEWVPTRHRAIVIATQSYCSTAGQVLLAGLAYGIRDWRWLQLAISAPFFCFFAYSWWLPESARWLLANNKHEAALCNLKRVAKINGKAATGDTVFLEVSGAPSDLCLLHGSAPAAGLMLETQVGSKTSGRGAHSCLDLFRTPALRRISCCLMFISFSMNMAYFGLSMDLSMFGLNIFLMQLFFGSIDLLAKMGCALLLTFFGRRTIQATSLVLAGAFLLVTLPVPPEMLLVRMALVVLGKGCLAASSMCLYLYGGELFPTVIRQTGTSFVTAMSRLGGIVAPMVLLAGGYQPSLPLLVFGIAPIISGISAGFLPEMLQVPLMDTIEQVEERASWKSKAILEEKPGKIMVHVIRSTYF</sequence>
<feature type="domain" description="Major facilitator superfamily (MFS) profile" evidence="6">
    <location>
        <begin position="34"/>
        <end position="544"/>
    </location>
</feature>
<dbReference type="RefSeq" id="XP_015266278.1">
    <property type="nucleotide sequence ID" value="XM_015410792.1"/>
</dbReference>
<keyword evidence="2 5" id="KW-0812">Transmembrane</keyword>
<feature type="transmembrane region" description="Helical" evidence="5">
    <location>
        <begin position="520"/>
        <end position="539"/>
    </location>
</feature>
<protein>
    <submittedName>
        <fullName evidence="8">Solute carrier family 22 member 6-B-like</fullName>
    </submittedName>
</protein>
<dbReference type="Pfam" id="PF07690">
    <property type="entry name" value="MFS_1"/>
    <property type="match status" value="1"/>
</dbReference>
<feature type="transmembrane region" description="Helical" evidence="5">
    <location>
        <begin position="403"/>
        <end position="427"/>
    </location>
</feature>
<evidence type="ECO:0000313" key="7">
    <source>
        <dbReference type="Proteomes" id="UP000694871"/>
    </source>
</evidence>
<name>A0ABM1JXU1_GEKJA</name>
<dbReference type="InterPro" id="IPR011701">
    <property type="entry name" value="MFS"/>
</dbReference>
<feature type="transmembrane region" description="Helical" evidence="5">
    <location>
        <begin position="373"/>
        <end position="391"/>
    </location>
</feature>
<dbReference type="PROSITE" id="PS50850">
    <property type="entry name" value="MFS"/>
    <property type="match status" value="1"/>
</dbReference>
<evidence type="ECO:0000256" key="2">
    <source>
        <dbReference type="ARBA" id="ARBA00022692"/>
    </source>
</evidence>
<feature type="transmembrane region" description="Helical" evidence="5">
    <location>
        <begin position="434"/>
        <end position="450"/>
    </location>
</feature>
<dbReference type="InterPro" id="IPR036259">
    <property type="entry name" value="MFS_trans_sf"/>
</dbReference>
<reference evidence="8" key="1">
    <citation type="submission" date="2025-08" db="UniProtKB">
        <authorList>
            <consortium name="RefSeq"/>
        </authorList>
    </citation>
    <scope>IDENTIFICATION</scope>
</reference>
<comment type="subcellular location">
    <subcellularLocation>
        <location evidence="1">Membrane</location>
        <topology evidence="1">Multi-pass membrane protein</topology>
    </subcellularLocation>
</comment>
<dbReference type="GeneID" id="107110071"/>
<keyword evidence="7" id="KW-1185">Reference proteome</keyword>
<keyword evidence="3 5" id="KW-1133">Transmembrane helix</keyword>
<accession>A0ABM1JXU1</accession>
<dbReference type="PANTHER" id="PTHR24064">
    <property type="entry name" value="SOLUTE CARRIER FAMILY 22 MEMBER"/>
    <property type="match status" value="1"/>
</dbReference>
<evidence type="ECO:0000256" key="1">
    <source>
        <dbReference type="ARBA" id="ARBA00004141"/>
    </source>
</evidence>
<feature type="transmembrane region" description="Helical" evidence="5">
    <location>
        <begin position="180"/>
        <end position="203"/>
    </location>
</feature>
<evidence type="ECO:0000256" key="5">
    <source>
        <dbReference type="SAM" id="Phobius"/>
    </source>
</evidence>
<proteinExistence type="predicted"/>
<feature type="transmembrane region" description="Helical" evidence="5">
    <location>
        <begin position="36"/>
        <end position="58"/>
    </location>
</feature>
<feature type="transmembrane region" description="Helical" evidence="5">
    <location>
        <begin position="209"/>
        <end position="230"/>
    </location>
</feature>
<evidence type="ECO:0000256" key="4">
    <source>
        <dbReference type="ARBA" id="ARBA00023136"/>
    </source>
</evidence>
<feature type="transmembrane region" description="Helical" evidence="5">
    <location>
        <begin position="492"/>
        <end position="514"/>
    </location>
</feature>
<evidence type="ECO:0000256" key="3">
    <source>
        <dbReference type="ARBA" id="ARBA00022989"/>
    </source>
</evidence>
<organism evidence="7 8">
    <name type="scientific">Gekko japonicus</name>
    <name type="common">Schlegel's Japanese gecko</name>
    <dbReference type="NCBI Taxonomy" id="146911"/>
    <lineage>
        <taxon>Eukaryota</taxon>
        <taxon>Metazoa</taxon>
        <taxon>Chordata</taxon>
        <taxon>Craniata</taxon>
        <taxon>Vertebrata</taxon>
        <taxon>Euteleostomi</taxon>
        <taxon>Lepidosauria</taxon>
        <taxon>Squamata</taxon>
        <taxon>Bifurcata</taxon>
        <taxon>Gekkota</taxon>
        <taxon>Gekkonidae</taxon>
        <taxon>Gekkoninae</taxon>
        <taxon>Gekko</taxon>
    </lineage>
</organism>
<dbReference type="Proteomes" id="UP000694871">
    <property type="component" value="Unplaced"/>
</dbReference>
<dbReference type="InterPro" id="IPR020846">
    <property type="entry name" value="MFS_dom"/>
</dbReference>
<evidence type="ECO:0000313" key="8">
    <source>
        <dbReference type="RefSeq" id="XP_015266278.1"/>
    </source>
</evidence>
<keyword evidence="4 5" id="KW-0472">Membrane</keyword>
<feature type="transmembrane region" description="Helical" evidence="5">
    <location>
        <begin position="456"/>
        <end position="480"/>
    </location>
</feature>
<evidence type="ECO:0000259" key="6">
    <source>
        <dbReference type="PROSITE" id="PS50850"/>
    </source>
</evidence>
<dbReference type="Gene3D" id="1.20.1250.20">
    <property type="entry name" value="MFS general substrate transporter like domains"/>
    <property type="match status" value="1"/>
</dbReference>
<dbReference type="SUPFAM" id="SSF103473">
    <property type="entry name" value="MFS general substrate transporter"/>
    <property type="match status" value="1"/>
</dbReference>
<feature type="transmembrane region" description="Helical" evidence="5">
    <location>
        <begin position="265"/>
        <end position="284"/>
    </location>
</feature>